<dbReference type="Proteomes" id="UP000019753">
    <property type="component" value="Unassembled WGS sequence"/>
</dbReference>
<name>A0A021VNE4_9CELL</name>
<dbReference type="InterPro" id="IPR026004">
    <property type="entry name" value="Septum_form"/>
</dbReference>
<feature type="chain" id="PRO_5039624972" evidence="1">
    <location>
        <begin position="23"/>
        <end position="164"/>
    </location>
</feature>
<dbReference type="OrthoDB" id="3628931at2"/>
<evidence type="ECO:0000256" key="1">
    <source>
        <dbReference type="SAM" id="SignalP"/>
    </source>
</evidence>
<accession>A0A021VNE4</accession>
<dbReference type="AlphaFoldDB" id="A0A021VNE4"/>
<reference evidence="3 4" key="1">
    <citation type="submission" date="2014-01" db="EMBL/GenBank/DDBJ databases">
        <title>Actinotalea ferrariae CF5-4.</title>
        <authorList>
            <person name="Chen F."/>
            <person name="Li Y."/>
            <person name="Wang G."/>
        </authorList>
    </citation>
    <scope>NUCLEOTIDE SEQUENCE [LARGE SCALE GENOMIC DNA]</scope>
    <source>
        <strain evidence="3 4">CF5-4</strain>
    </source>
</reference>
<sequence length="164" mass="17427">MTSSARLATRRAPALLAVLALAGCGLFGSDERGDVVGVLELEVGDCLLAPQEVQAEVGSVRLVPCTDPHEQEVYAVEVYEDADGATPEEYPGEAVLTSFAEGRCLETFAGYVGTDYRDSSLFFTYLLPSPRGWQGAGREADRSIVCVVTTTGEQLTSSVRQSGT</sequence>
<protein>
    <submittedName>
        <fullName evidence="3">Septum formation protein</fullName>
    </submittedName>
</protein>
<evidence type="ECO:0000259" key="2">
    <source>
        <dbReference type="Pfam" id="PF13845"/>
    </source>
</evidence>
<dbReference type="Pfam" id="PF13845">
    <property type="entry name" value="Septum_form"/>
    <property type="match status" value="1"/>
</dbReference>
<comment type="caution">
    <text evidence="3">The sequence shown here is derived from an EMBL/GenBank/DDBJ whole genome shotgun (WGS) entry which is preliminary data.</text>
</comment>
<keyword evidence="1" id="KW-0732">Signal</keyword>
<evidence type="ECO:0000313" key="4">
    <source>
        <dbReference type="Proteomes" id="UP000019753"/>
    </source>
</evidence>
<dbReference type="PROSITE" id="PS51257">
    <property type="entry name" value="PROKAR_LIPOPROTEIN"/>
    <property type="match status" value="1"/>
</dbReference>
<dbReference type="EMBL" id="AXCW01000200">
    <property type="protein sequence ID" value="EYR62628.1"/>
    <property type="molecule type" value="Genomic_DNA"/>
</dbReference>
<gene>
    <name evidence="3" type="ORF">N866_06740</name>
</gene>
<feature type="domain" description="Septum formation-related" evidence="2">
    <location>
        <begin position="44"/>
        <end position="154"/>
    </location>
</feature>
<feature type="signal peptide" evidence="1">
    <location>
        <begin position="1"/>
        <end position="22"/>
    </location>
</feature>
<evidence type="ECO:0000313" key="3">
    <source>
        <dbReference type="EMBL" id="EYR62628.1"/>
    </source>
</evidence>
<keyword evidence="4" id="KW-1185">Reference proteome</keyword>
<organism evidence="3 4">
    <name type="scientific">Actinotalea ferrariae CF5-4</name>
    <dbReference type="NCBI Taxonomy" id="948458"/>
    <lineage>
        <taxon>Bacteria</taxon>
        <taxon>Bacillati</taxon>
        <taxon>Actinomycetota</taxon>
        <taxon>Actinomycetes</taxon>
        <taxon>Micrococcales</taxon>
        <taxon>Cellulomonadaceae</taxon>
        <taxon>Actinotalea</taxon>
    </lineage>
</organism>
<dbReference type="RefSeq" id="WP_052023089.1">
    <property type="nucleotide sequence ID" value="NZ_AXCW01000200.1"/>
</dbReference>
<proteinExistence type="predicted"/>